<reference evidence="4 5" key="1">
    <citation type="submission" date="2019-02" db="EMBL/GenBank/DDBJ databases">
        <title>Deep-cultivation of Planctomycetes and their phenomic and genomic characterization uncovers novel biology.</title>
        <authorList>
            <person name="Wiegand S."/>
            <person name="Jogler M."/>
            <person name="Boedeker C."/>
            <person name="Pinto D."/>
            <person name="Vollmers J."/>
            <person name="Rivas-Marin E."/>
            <person name="Kohn T."/>
            <person name="Peeters S.H."/>
            <person name="Heuer A."/>
            <person name="Rast P."/>
            <person name="Oberbeckmann S."/>
            <person name="Bunk B."/>
            <person name="Jeske O."/>
            <person name="Meyerdierks A."/>
            <person name="Storesund J.E."/>
            <person name="Kallscheuer N."/>
            <person name="Luecker S."/>
            <person name="Lage O.M."/>
            <person name="Pohl T."/>
            <person name="Merkel B.J."/>
            <person name="Hornburger P."/>
            <person name="Mueller R.-W."/>
            <person name="Bruemmer F."/>
            <person name="Labrenz M."/>
            <person name="Spormann A.M."/>
            <person name="Op den Camp H."/>
            <person name="Overmann J."/>
            <person name="Amann R."/>
            <person name="Jetten M.S.M."/>
            <person name="Mascher T."/>
            <person name="Medema M.H."/>
            <person name="Devos D.P."/>
            <person name="Kaster A.-K."/>
            <person name="Ovreas L."/>
            <person name="Rohde M."/>
            <person name="Galperin M.Y."/>
            <person name="Jogler C."/>
        </authorList>
    </citation>
    <scope>NUCLEOTIDE SEQUENCE [LARGE SCALE GENOMIC DNA]</scope>
    <source>
        <strain evidence="4 5">Pla163</strain>
    </source>
</reference>
<dbReference type="Pfam" id="PF00583">
    <property type="entry name" value="Acetyltransf_1"/>
    <property type="match status" value="1"/>
</dbReference>
<dbReference type="EMBL" id="CP036290">
    <property type="protein sequence ID" value="QDU83433.1"/>
    <property type="molecule type" value="Genomic_DNA"/>
</dbReference>
<dbReference type="GO" id="GO:0035447">
    <property type="term" value="F:mycothiol synthase activity"/>
    <property type="evidence" value="ECO:0007669"/>
    <property type="project" value="UniProtKB-EC"/>
</dbReference>
<keyword evidence="1 4" id="KW-0808">Transferase</keyword>
<dbReference type="PROSITE" id="PS51186">
    <property type="entry name" value="GNAT"/>
    <property type="match status" value="1"/>
</dbReference>
<sequence>MIRRLVPSDAEAFATLRSASLADVPDAFAASPATDRFTNTDAVRELLDPAAPAPVLGAFRGDELVGAAGLFVPHHAKMEHKAVVWGTYVMPAARGSGLGEALMRALVDAARAMPGIDWVALDVSVTAAAAHRLYERIGFSSWGLEPDGLRVAGRSIDVHHMGLRL</sequence>
<gene>
    <name evidence="4" type="primary">mshD_2</name>
    <name evidence="4" type="ORF">Pla163_05320</name>
</gene>
<dbReference type="Gene3D" id="3.40.630.30">
    <property type="match status" value="1"/>
</dbReference>
<dbReference type="InterPro" id="IPR050832">
    <property type="entry name" value="Bact_Acetyltransf"/>
</dbReference>
<keyword evidence="5" id="KW-1185">Reference proteome</keyword>
<accession>A0A518CW31</accession>
<evidence type="ECO:0000256" key="1">
    <source>
        <dbReference type="ARBA" id="ARBA00022679"/>
    </source>
</evidence>
<evidence type="ECO:0000259" key="3">
    <source>
        <dbReference type="PROSITE" id="PS51186"/>
    </source>
</evidence>
<evidence type="ECO:0000313" key="5">
    <source>
        <dbReference type="Proteomes" id="UP000319342"/>
    </source>
</evidence>
<evidence type="ECO:0000256" key="2">
    <source>
        <dbReference type="ARBA" id="ARBA00023315"/>
    </source>
</evidence>
<dbReference type="PANTHER" id="PTHR43877">
    <property type="entry name" value="AMINOALKYLPHOSPHONATE N-ACETYLTRANSFERASE-RELATED-RELATED"/>
    <property type="match status" value="1"/>
</dbReference>
<dbReference type="InterPro" id="IPR000182">
    <property type="entry name" value="GNAT_dom"/>
</dbReference>
<dbReference type="CDD" id="cd04301">
    <property type="entry name" value="NAT_SF"/>
    <property type="match status" value="1"/>
</dbReference>
<dbReference type="PANTHER" id="PTHR43877:SF2">
    <property type="entry name" value="AMINOALKYLPHOSPHONATE N-ACETYLTRANSFERASE-RELATED"/>
    <property type="match status" value="1"/>
</dbReference>
<proteinExistence type="predicted"/>
<dbReference type="InterPro" id="IPR016181">
    <property type="entry name" value="Acyl_CoA_acyltransferase"/>
</dbReference>
<organism evidence="4 5">
    <name type="scientific">Rohdeia mirabilis</name>
    <dbReference type="NCBI Taxonomy" id="2528008"/>
    <lineage>
        <taxon>Bacteria</taxon>
        <taxon>Pseudomonadati</taxon>
        <taxon>Planctomycetota</taxon>
        <taxon>Planctomycetia</taxon>
        <taxon>Planctomycetia incertae sedis</taxon>
        <taxon>Rohdeia</taxon>
    </lineage>
</organism>
<dbReference type="Proteomes" id="UP000319342">
    <property type="component" value="Chromosome"/>
</dbReference>
<dbReference type="EC" id="2.3.1.189" evidence="4"/>
<name>A0A518CW31_9BACT</name>
<feature type="domain" description="N-acetyltransferase" evidence="3">
    <location>
        <begin position="14"/>
        <end position="157"/>
    </location>
</feature>
<keyword evidence="2 4" id="KW-0012">Acyltransferase</keyword>
<dbReference type="AlphaFoldDB" id="A0A518CW31"/>
<dbReference type="SUPFAM" id="SSF55729">
    <property type="entry name" value="Acyl-CoA N-acyltransferases (Nat)"/>
    <property type="match status" value="1"/>
</dbReference>
<evidence type="ECO:0000313" key="4">
    <source>
        <dbReference type="EMBL" id="QDU83433.1"/>
    </source>
</evidence>
<protein>
    <submittedName>
        <fullName evidence="4">Mycothiol acetyltransferase</fullName>
        <ecNumber evidence="4">2.3.1.189</ecNumber>
    </submittedName>
</protein>